<reference evidence="2 3" key="1">
    <citation type="submission" date="2024-01" db="EMBL/GenBank/DDBJ databases">
        <title>Genome assemblies of Stephania.</title>
        <authorList>
            <person name="Yang L."/>
        </authorList>
    </citation>
    <scope>NUCLEOTIDE SEQUENCE [LARGE SCALE GENOMIC DNA]</scope>
    <source>
        <strain evidence="2">YNDBR</strain>
        <tissue evidence="2">Leaf</tissue>
    </source>
</reference>
<evidence type="ECO:0000313" key="2">
    <source>
        <dbReference type="EMBL" id="KAK9160157.1"/>
    </source>
</evidence>
<dbReference type="AlphaFoldDB" id="A0AAP0KYC9"/>
<dbReference type="Proteomes" id="UP001420932">
    <property type="component" value="Unassembled WGS sequence"/>
</dbReference>
<name>A0AAP0KYC9_9MAGN</name>
<evidence type="ECO:0000256" key="1">
    <source>
        <dbReference type="SAM" id="MobiDB-lite"/>
    </source>
</evidence>
<feature type="compositionally biased region" description="Polar residues" evidence="1">
    <location>
        <begin position="130"/>
        <end position="139"/>
    </location>
</feature>
<sequence>MDEGLMDALELRRGLQDVGAASAGGGGKLAAVLAAPARSDNRGSRSRLRGGRGWRCGTCKAAAAEVWMRGTCKAVAAIGRQQQDPQQRLGEQLANGGQCGDGNAGTDAAGVDGADPAVAPPASDGGGTGEWQQRQPAAW</sequence>
<dbReference type="EMBL" id="JBBNAF010000003">
    <property type="protein sequence ID" value="KAK9160157.1"/>
    <property type="molecule type" value="Genomic_DNA"/>
</dbReference>
<gene>
    <name evidence="2" type="ORF">Syun_006498</name>
</gene>
<protein>
    <submittedName>
        <fullName evidence="2">Uncharacterized protein</fullName>
    </submittedName>
</protein>
<feature type="compositionally biased region" description="Low complexity" evidence="1">
    <location>
        <begin position="104"/>
        <end position="123"/>
    </location>
</feature>
<keyword evidence="3" id="KW-1185">Reference proteome</keyword>
<feature type="region of interest" description="Disordered" evidence="1">
    <location>
        <begin position="80"/>
        <end position="139"/>
    </location>
</feature>
<organism evidence="2 3">
    <name type="scientific">Stephania yunnanensis</name>
    <dbReference type="NCBI Taxonomy" id="152371"/>
    <lineage>
        <taxon>Eukaryota</taxon>
        <taxon>Viridiplantae</taxon>
        <taxon>Streptophyta</taxon>
        <taxon>Embryophyta</taxon>
        <taxon>Tracheophyta</taxon>
        <taxon>Spermatophyta</taxon>
        <taxon>Magnoliopsida</taxon>
        <taxon>Ranunculales</taxon>
        <taxon>Menispermaceae</taxon>
        <taxon>Menispermoideae</taxon>
        <taxon>Cissampelideae</taxon>
        <taxon>Stephania</taxon>
    </lineage>
</organism>
<proteinExistence type="predicted"/>
<evidence type="ECO:0000313" key="3">
    <source>
        <dbReference type="Proteomes" id="UP001420932"/>
    </source>
</evidence>
<accession>A0AAP0KYC9</accession>
<comment type="caution">
    <text evidence="2">The sequence shown here is derived from an EMBL/GenBank/DDBJ whole genome shotgun (WGS) entry which is preliminary data.</text>
</comment>